<accession>A0A8H2PLT4</accession>
<dbReference type="PROSITE" id="PS51273">
    <property type="entry name" value="GATASE_TYPE_1"/>
    <property type="match status" value="1"/>
</dbReference>
<dbReference type="PRINTS" id="PR00099">
    <property type="entry name" value="CPSGATASE"/>
</dbReference>
<sequence length="199" mass="22154">MLLMIDNYDSFTFNLVHYFQALGQEVVVYRNDEISLEGIAQLQPQYIVISPGPCDPDAAGISLAVVEKFAGKIPLLGVCLGHQCIAQHFGASVEKAKQVMHGKTSKIRHNQQGLFAHLNQPLQVTRYHSLIVNKATLPEELTISAWSETQQGDVDEVMALTHKTLPICSVQFHPESILTDQGHELLANFIKQFENYPTS</sequence>
<evidence type="ECO:0000259" key="2">
    <source>
        <dbReference type="Pfam" id="PF00117"/>
    </source>
</evidence>
<dbReference type="FunFam" id="3.40.50.880:FF:000003">
    <property type="entry name" value="Anthranilate synthase component II"/>
    <property type="match status" value="1"/>
</dbReference>
<dbReference type="PRINTS" id="PR00097">
    <property type="entry name" value="ANTSNTHASEII"/>
</dbReference>
<dbReference type="Proteomes" id="UP000307702">
    <property type="component" value="Unassembled WGS sequence"/>
</dbReference>
<evidence type="ECO:0000256" key="1">
    <source>
        <dbReference type="ARBA" id="ARBA00022962"/>
    </source>
</evidence>
<evidence type="ECO:0000313" key="4">
    <source>
        <dbReference type="Proteomes" id="UP000307702"/>
    </source>
</evidence>
<dbReference type="GO" id="GO:0046820">
    <property type="term" value="F:4-amino-4-deoxychorismate synthase activity"/>
    <property type="evidence" value="ECO:0007669"/>
    <property type="project" value="TreeGrafter"/>
</dbReference>
<reference evidence="3 4" key="1">
    <citation type="submission" date="2019-05" db="EMBL/GenBank/DDBJ databases">
        <title>Colwellia ponticola sp. nov., isolated from seawater.</title>
        <authorList>
            <person name="Yoon J.-H."/>
        </authorList>
    </citation>
    <scope>NUCLEOTIDE SEQUENCE [LARGE SCALE GENOMIC DNA]</scope>
    <source>
        <strain evidence="3 4">OISW-25</strain>
    </source>
</reference>
<dbReference type="InterPro" id="IPR017926">
    <property type="entry name" value="GATASE"/>
</dbReference>
<dbReference type="EMBL" id="SZVP01000008">
    <property type="protein sequence ID" value="TMM45098.1"/>
    <property type="molecule type" value="Genomic_DNA"/>
</dbReference>
<proteinExistence type="predicted"/>
<dbReference type="CDD" id="cd01743">
    <property type="entry name" value="GATase1_Anthranilate_Synthase"/>
    <property type="match status" value="1"/>
</dbReference>
<dbReference type="PANTHER" id="PTHR43418:SF4">
    <property type="entry name" value="MULTIFUNCTIONAL TRYPTOPHAN BIOSYNTHESIS PROTEIN"/>
    <property type="match status" value="1"/>
</dbReference>
<dbReference type="GO" id="GO:0004049">
    <property type="term" value="F:anthranilate synthase activity"/>
    <property type="evidence" value="ECO:0007669"/>
    <property type="project" value="TreeGrafter"/>
</dbReference>
<dbReference type="InterPro" id="IPR050472">
    <property type="entry name" value="Anth_synth/Amidotransfase"/>
</dbReference>
<dbReference type="Gene3D" id="3.40.50.880">
    <property type="match status" value="1"/>
</dbReference>
<protein>
    <submittedName>
        <fullName evidence="3">Aminodeoxychorismate/anthranilate synthase component II</fullName>
    </submittedName>
</protein>
<dbReference type="PANTHER" id="PTHR43418">
    <property type="entry name" value="MULTIFUNCTIONAL TRYPTOPHAN BIOSYNTHESIS PROTEIN-RELATED"/>
    <property type="match status" value="1"/>
</dbReference>
<evidence type="ECO:0000313" key="3">
    <source>
        <dbReference type="EMBL" id="TMM45098.1"/>
    </source>
</evidence>
<dbReference type="GO" id="GO:0000162">
    <property type="term" value="P:L-tryptophan biosynthetic process"/>
    <property type="evidence" value="ECO:0007669"/>
    <property type="project" value="TreeGrafter"/>
</dbReference>
<dbReference type="RefSeq" id="WP_138622951.1">
    <property type="nucleotide sequence ID" value="NZ_SZVP01000008.1"/>
</dbReference>
<dbReference type="PRINTS" id="PR00096">
    <property type="entry name" value="GATASE"/>
</dbReference>
<dbReference type="AlphaFoldDB" id="A0A8H2PLT4"/>
<dbReference type="Pfam" id="PF00117">
    <property type="entry name" value="GATase"/>
    <property type="match status" value="1"/>
</dbReference>
<dbReference type="GO" id="GO:0046654">
    <property type="term" value="P:tetrahydrofolate biosynthetic process"/>
    <property type="evidence" value="ECO:0007669"/>
    <property type="project" value="TreeGrafter"/>
</dbReference>
<feature type="domain" description="Glutamine amidotransferase" evidence="2">
    <location>
        <begin position="3"/>
        <end position="191"/>
    </location>
</feature>
<keyword evidence="1" id="KW-0315">Glutamine amidotransferase</keyword>
<name>A0A8H2PLT4_9GAMM</name>
<dbReference type="GO" id="GO:0005829">
    <property type="term" value="C:cytosol"/>
    <property type="evidence" value="ECO:0007669"/>
    <property type="project" value="TreeGrafter"/>
</dbReference>
<dbReference type="OrthoDB" id="9786812at2"/>
<dbReference type="NCBIfam" id="TIGR00566">
    <property type="entry name" value="trpG_papA"/>
    <property type="match status" value="1"/>
</dbReference>
<dbReference type="InterPro" id="IPR029062">
    <property type="entry name" value="Class_I_gatase-like"/>
</dbReference>
<dbReference type="SUPFAM" id="SSF52317">
    <property type="entry name" value="Class I glutamine amidotransferase-like"/>
    <property type="match status" value="1"/>
</dbReference>
<dbReference type="InterPro" id="IPR006221">
    <property type="entry name" value="TrpG/PapA_dom"/>
</dbReference>
<gene>
    <name evidence="3" type="ORF">FCS21_10035</name>
</gene>
<comment type="caution">
    <text evidence="3">The sequence shown here is derived from an EMBL/GenBank/DDBJ whole genome shotgun (WGS) entry which is preliminary data.</text>
</comment>
<organism evidence="3 4">
    <name type="scientific">Colwellia ponticola</name>
    <dbReference type="NCBI Taxonomy" id="2304625"/>
    <lineage>
        <taxon>Bacteria</taxon>
        <taxon>Pseudomonadati</taxon>
        <taxon>Pseudomonadota</taxon>
        <taxon>Gammaproteobacteria</taxon>
        <taxon>Alteromonadales</taxon>
        <taxon>Colwelliaceae</taxon>
        <taxon>Colwellia</taxon>
    </lineage>
</organism>
<keyword evidence="4" id="KW-1185">Reference proteome</keyword>